<keyword evidence="2" id="KW-1185">Reference proteome</keyword>
<protein>
    <submittedName>
        <fullName evidence="1">ATP-binding protein</fullName>
    </submittedName>
</protein>
<organism evidence="1 2">
    <name type="scientific">Phocoenobacter skyensis</name>
    <dbReference type="NCBI Taxonomy" id="97481"/>
    <lineage>
        <taxon>Bacteria</taxon>
        <taxon>Pseudomonadati</taxon>
        <taxon>Pseudomonadota</taxon>
        <taxon>Gammaproteobacteria</taxon>
        <taxon>Pasteurellales</taxon>
        <taxon>Pasteurellaceae</taxon>
        <taxon>Phocoenobacter</taxon>
    </lineage>
</organism>
<evidence type="ECO:0000313" key="1">
    <source>
        <dbReference type="EMBL" id="MDP8084538.1"/>
    </source>
</evidence>
<keyword evidence="1" id="KW-0067">ATP-binding</keyword>
<dbReference type="GO" id="GO:0005524">
    <property type="term" value="F:ATP binding"/>
    <property type="evidence" value="ECO:0007669"/>
    <property type="project" value="UniProtKB-KW"/>
</dbReference>
<keyword evidence="1" id="KW-0547">Nucleotide-binding</keyword>
<dbReference type="RefSeq" id="WP_306383737.1">
    <property type="nucleotide sequence ID" value="NZ_JASAVR010000001.1"/>
</dbReference>
<name>A0ABT9JKF4_9PAST</name>
<dbReference type="EMBL" id="JASAVS010000001">
    <property type="protein sequence ID" value="MDP8084538.1"/>
    <property type="molecule type" value="Genomic_DNA"/>
</dbReference>
<gene>
    <name evidence="1" type="ORF">QJT92_01145</name>
</gene>
<comment type="caution">
    <text evidence="1">The sequence shown here is derived from an EMBL/GenBank/DDBJ whole genome shotgun (WGS) entry which is preliminary data.</text>
</comment>
<proteinExistence type="predicted"/>
<evidence type="ECO:0000313" key="2">
    <source>
        <dbReference type="Proteomes" id="UP001224812"/>
    </source>
</evidence>
<dbReference type="Proteomes" id="UP001224812">
    <property type="component" value="Unassembled WGS sequence"/>
</dbReference>
<accession>A0ABT9JKF4</accession>
<reference evidence="1 2" key="1">
    <citation type="journal article" date="2023" name="Front. Microbiol.">
        <title>Phylogeography and host specificity of Pasteurellaceae pathogenic to sea-farmed fish in the north-east Atlantic.</title>
        <authorList>
            <person name="Gulla S."/>
            <person name="Colquhoun D.J."/>
            <person name="Olsen A.B."/>
            <person name="Spilsberg B."/>
            <person name="Lagesen K."/>
            <person name="Aakesson C.P."/>
            <person name="Strom S."/>
            <person name="Manji F."/>
            <person name="Birkbeck T.H."/>
            <person name="Nilsen H.K."/>
        </authorList>
    </citation>
    <scope>NUCLEOTIDE SEQUENCE [LARGE SCALE GENOMIC DNA]</scope>
    <source>
        <strain evidence="1 2">VIO11850</strain>
    </source>
</reference>
<sequence length="226" mass="25231">MSIATLILGESGTGKSASLRNLDPEKVLLIQVVPKPLPFKSTGWKVIQKDEKGKYSDGNILVTDNADLICNAIMKSKKDIIIIDDYQYIMANEFMRRGSEKGFDKFTEIGVHGWQVVDCASKAHTEKRVYILAHTQSDDLGKIKIKTIGKMVDEKITLEGLFTICLRTQVGGGEYKFSTQNNGSDTVKSPIGLFQESEIDNDLNLVDNAICDYYDIKPKTTQEQEN</sequence>